<feature type="region of interest" description="Disordered" evidence="1">
    <location>
        <begin position="19"/>
        <end position="41"/>
    </location>
</feature>
<evidence type="ECO:0000313" key="3">
    <source>
        <dbReference type="Proteomes" id="UP001501490"/>
    </source>
</evidence>
<dbReference type="Proteomes" id="UP001501490">
    <property type="component" value="Unassembled WGS sequence"/>
</dbReference>
<sequence>MSRLLVPIGLDALVVRPADNPSAPADTTWTVPARPSSGGPVRQPLAATPFADLAAPREVGVHLHWAVPDALARADSDGDFPALPCRWLVVRLDGLAQAGTPRRATTWMLPNIHADPPAVLAGGEQQPQPIGAAPTPVTVRGRGADGPHPAWALSYDATLGRLAFHDPVDDPGVTGPLAYVVIGWYTHTRFDPLQPDPGTPATPTWFLDVLARLGWSASMPAGAAAPVGSIYHGSALAIGWPDPGWPGDGGGLLSVETGGRPDPADVTAGIADTLLAATAALLDGDVPQSTSTASEIVLSGGEHQLSQADGPTRLDLARHQSRFVATASEDGISSAVYTEAAPAQGVAPATPAGQLTEVTYPTPRSWRPGDPVIALAGVGRTLRHGGDGRYDPSGLLGCRITGDTVTVPGPSVLAALTLAADVPDEVADLIAELAALDPGSVLGLATAGPGATSPDAAARAAWWATWSADWHSAPAGTGWQGTLPCPIAVTPPSKPWNPLRIDWEVGWTATPTGPTHWQLGDLDFEPAEPFRLDGLNPASLIGSGWLSPSPADLIAAAAQRQELPSAVEVQYADAVAASLEGFLDRIRGVPVGSWVGTRGIVDVPPQSVLDAEVYVAAGHVAGVWSPTRLRVVDTFGQVLDLLVAGGGPASPPAVPEELRVGDQIGLRPRFTAPTTLAARFLQPIPGGTLEAAPGRSPLAGLLLPSRIDTAAELVDPDGTSRGELRPDPVSARTTIQETPDSAGLGVAGPGPLGVLAGFAALLTGADRLAPTVDEGSCALAILLDLVASTQASVDVTARVGDSQLGLLLGNPIALVRLALRVDVDDPQGAASDAATLTPVRLGSLGLLTDGVLAWYDEADPTVLRPIHPAVGASLSGSGSGSGAGSSAPPALLGDPLLWLTPGVTRTVVVLAVPGGDFTVVSGLLPQKRLELAREWTDPVLRALTPTLGFDRVLRDPAAIALPVPGGIRGSWTWFHRTAPGVPWAADALSADPPTAEPGAPVVVQDGYLRVTLIDDPPAETIDFEVTCITRASNGTIGWLGGTNADGSPWRVPMDKAVEMVESSRFAFVVRGTAGPDHTVPLRVGVSRRGRKYLHTPADDTTVNNLEELPRCL</sequence>
<reference evidence="3" key="1">
    <citation type="journal article" date="2019" name="Int. J. Syst. Evol. Microbiol.">
        <title>The Global Catalogue of Microorganisms (GCM) 10K type strain sequencing project: providing services to taxonomists for standard genome sequencing and annotation.</title>
        <authorList>
            <consortium name="The Broad Institute Genomics Platform"/>
            <consortium name="The Broad Institute Genome Sequencing Center for Infectious Disease"/>
            <person name="Wu L."/>
            <person name="Ma J."/>
        </authorList>
    </citation>
    <scope>NUCLEOTIDE SEQUENCE [LARGE SCALE GENOMIC DNA]</scope>
    <source>
        <strain evidence="3">JCM 16929</strain>
    </source>
</reference>
<protein>
    <submittedName>
        <fullName evidence="2">Uncharacterized protein</fullName>
    </submittedName>
</protein>
<evidence type="ECO:0000313" key="2">
    <source>
        <dbReference type="EMBL" id="GAA3623313.1"/>
    </source>
</evidence>
<gene>
    <name evidence="2" type="ORF">GCM10022236_27160</name>
</gene>
<keyword evidence="3" id="KW-1185">Reference proteome</keyword>
<name>A0ABP7A1W2_9ACTN</name>
<comment type="caution">
    <text evidence="2">The sequence shown here is derived from an EMBL/GenBank/DDBJ whole genome shotgun (WGS) entry which is preliminary data.</text>
</comment>
<organism evidence="2 3">
    <name type="scientific">Microlunatus ginsengisoli</name>
    <dbReference type="NCBI Taxonomy" id="363863"/>
    <lineage>
        <taxon>Bacteria</taxon>
        <taxon>Bacillati</taxon>
        <taxon>Actinomycetota</taxon>
        <taxon>Actinomycetes</taxon>
        <taxon>Propionibacteriales</taxon>
        <taxon>Propionibacteriaceae</taxon>
        <taxon>Microlunatus</taxon>
    </lineage>
</organism>
<dbReference type="InterPro" id="IPR024997">
    <property type="entry name" value="DUF3892"/>
</dbReference>
<dbReference type="EMBL" id="BAABAB010000017">
    <property type="protein sequence ID" value="GAA3623313.1"/>
    <property type="molecule type" value="Genomic_DNA"/>
</dbReference>
<accession>A0ABP7A1W2</accession>
<evidence type="ECO:0000256" key="1">
    <source>
        <dbReference type="SAM" id="MobiDB-lite"/>
    </source>
</evidence>
<dbReference type="Pfam" id="PF13031">
    <property type="entry name" value="DUF3892"/>
    <property type="match status" value="1"/>
</dbReference>
<dbReference type="RefSeq" id="WP_344805345.1">
    <property type="nucleotide sequence ID" value="NZ_BAABAB010000017.1"/>
</dbReference>
<proteinExistence type="predicted"/>